<gene>
    <name evidence="1" type="ORF">OBE_13398</name>
</gene>
<feature type="non-terminal residue" evidence="1">
    <location>
        <position position="1"/>
    </location>
</feature>
<reference evidence="1" key="1">
    <citation type="journal article" date="2013" name="Environ. Microbiol.">
        <title>Microbiota from the distal guts of lean and obese adolescents exhibit partial functional redundancy besides clear differences in community structure.</title>
        <authorList>
            <person name="Ferrer M."/>
            <person name="Ruiz A."/>
            <person name="Lanza F."/>
            <person name="Haange S.B."/>
            <person name="Oberbach A."/>
            <person name="Till H."/>
            <person name="Bargiela R."/>
            <person name="Campoy C."/>
            <person name="Segura M.T."/>
            <person name="Richter M."/>
            <person name="von Bergen M."/>
            <person name="Seifert J."/>
            <person name="Suarez A."/>
        </authorList>
    </citation>
    <scope>NUCLEOTIDE SEQUENCE</scope>
</reference>
<dbReference type="EMBL" id="AJWZ01009252">
    <property type="protein sequence ID" value="EKC51838.1"/>
    <property type="molecule type" value="Genomic_DNA"/>
</dbReference>
<accession>K1S2E1</accession>
<dbReference type="AlphaFoldDB" id="K1S2E1"/>
<proteinExistence type="predicted"/>
<protein>
    <submittedName>
        <fullName evidence="1">Protein containing DUF541</fullName>
    </submittedName>
</protein>
<evidence type="ECO:0000313" key="1">
    <source>
        <dbReference type="EMBL" id="EKC51838.1"/>
    </source>
</evidence>
<organism evidence="1">
    <name type="scientific">human gut metagenome</name>
    <dbReference type="NCBI Taxonomy" id="408170"/>
    <lineage>
        <taxon>unclassified sequences</taxon>
        <taxon>metagenomes</taxon>
        <taxon>organismal metagenomes</taxon>
    </lineage>
</organism>
<sequence length="68" mass="7798">RQMKPKMMQEAIENAEQTAAQFAENSKSKIDKIMNADQGQFSIEDRDSNTPYIKKVRVVTTVTYSLKD</sequence>
<name>K1S2E1_9ZZZZ</name>
<comment type="caution">
    <text evidence="1">The sequence shown here is derived from an EMBL/GenBank/DDBJ whole genome shotgun (WGS) entry which is preliminary data.</text>
</comment>